<feature type="signal peptide" evidence="1">
    <location>
        <begin position="1"/>
        <end position="25"/>
    </location>
</feature>
<proteinExistence type="predicted"/>
<evidence type="ECO:0000313" key="4">
    <source>
        <dbReference type="Proteomes" id="UP001596023"/>
    </source>
</evidence>
<feature type="domain" description="BIG2" evidence="2">
    <location>
        <begin position="33"/>
        <end position="108"/>
    </location>
</feature>
<feature type="domain" description="BIG2" evidence="2">
    <location>
        <begin position="311"/>
        <end position="388"/>
    </location>
</feature>
<dbReference type="InterPro" id="IPR045197">
    <property type="entry name" value="NUP210-like"/>
</dbReference>
<sequence>MNKAFYVFRLLLLAGAATVYFTSCGKDEPQNIEVTSIELNSTAISLAVGLQKTLTATVLPDDATDKTLTWESSNTTVASVENGVVTAKGSGTATITAKASNNLTATCEIIVFETSKSEVTINGVTWATRNVNTPGTFAAKHESTGMFYQWGKKVGWSTSAPYTSAPQGNQWDDNIYTESVVWEALNDPCPAGWCIPTRDELRSLGEGIWTDDFICSGAVGRIFGTVPNQIFLPATGYITSKLPDSDGIPKRYAVNESGTYHSKNTHRSDGSSPLGTICLNFMEYSCEIGVYYSGSAEIGRSIRCVKTTTVEPTSVSLNKTTLALTAGNSETLTATVAPSNATDKTVTWISSNTSVATVDANGKVTAVKAGSATITAKAGDKTAVCTVTVSDATIVVSSVSLNKTTLALTVGNSETLTATVTPSNATDKTVTWVSNNTSVATVDANGKVTAKAKGTATITAKAGDKTASCTVTVSDVALIKLDYSELQMVVGEEFTLNATTTPPGQVVDWQSSKTSIATVEGPYSQGKVIAKAPGTITINATYKGQTVSCEITVYAISATFTYKGVTWASKNVDVPGTFTTSASDQGMMYQWNRKIGWTSEGYSLVSVPAGGSLSGGAQGTSWTPENDPCPTGWRLPTYEECKQVSTTPWLAVLNDRRISGNNCDVLIHTKDNIIVFSDGAGINALGSTRNPKSVYWTSTPNGEERAYGFDKRGGISPGYDISRNAALSVRCVRN</sequence>
<dbReference type="InterPro" id="IPR008964">
    <property type="entry name" value="Invasin/intimin_cell_adhesion"/>
</dbReference>
<dbReference type="Gene3D" id="2.60.40.1080">
    <property type="match status" value="4"/>
</dbReference>
<evidence type="ECO:0000313" key="3">
    <source>
        <dbReference type="EMBL" id="MFC4674881.1"/>
    </source>
</evidence>
<dbReference type="Pfam" id="PF02368">
    <property type="entry name" value="Big_2"/>
    <property type="match status" value="4"/>
</dbReference>
<keyword evidence="1" id="KW-0732">Signal</keyword>
<dbReference type="InterPro" id="IPR003343">
    <property type="entry name" value="Big_2"/>
</dbReference>
<evidence type="ECO:0000259" key="2">
    <source>
        <dbReference type="SMART" id="SM00635"/>
    </source>
</evidence>
<dbReference type="EMBL" id="JBHSGN010000083">
    <property type="protein sequence ID" value="MFC4674881.1"/>
    <property type="molecule type" value="Genomic_DNA"/>
</dbReference>
<dbReference type="PANTHER" id="PTHR23019:SF0">
    <property type="entry name" value="NUCLEAR PORE MEMBRANE GLYCOPROTEIN 210"/>
    <property type="match status" value="1"/>
</dbReference>
<feature type="domain" description="BIG2" evidence="2">
    <location>
        <begin position="395"/>
        <end position="472"/>
    </location>
</feature>
<comment type="caution">
    <text evidence="3">The sequence shown here is derived from an EMBL/GenBank/DDBJ whole genome shotgun (WGS) entry which is preliminary data.</text>
</comment>
<gene>
    <name evidence="3" type="ORF">ACFO6W_14345</name>
</gene>
<dbReference type="Proteomes" id="UP001596023">
    <property type="component" value="Unassembled WGS sequence"/>
</dbReference>
<keyword evidence="4" id="KW-1185">Reference proteome</keyword>
<protein>
    <submittedName>
        <fullName evidence="3">Ig-like domain-containing protein</fullName>
    </submittedName>
</protein>
<feature type="chain" id="PRO_5045692117" evidence="1">
    <location>
        <begin position="26"/>
        <end position="734"/>
    </location>
</feature>
<reference evidence="4" key="1">
    <citation type="journal article" date="2019" name="Int. J. Syst. Evol. Microbiol.">
        <title>The Global Catalogue of Microorganisms (GCM) 10K type strain sequencing project: providing services to taxonomists for standard genome sequencing and annotation.</title>
        <authorList>
            <consortium name="The Broad Institute Genomics Platform"/>
            <consortium name="The Broad Institute Genome Sequencing Center for Infectious Disease"/>
            <person name="Wu L."/>
            <person name="Ma J."/>
        </authorList>
    </citation>
    <scope>NUCLEOTIDE SEQUENCE [LARGE SCALE GENOMIC DNA]</scope>
    <source>
        <strain evidence="4">CCUG 66188</strain>
    </source>
</reference>
<organism evidence="3 4">
    <name type="scientific">Dysgonomonas termitidis</name>
    <dbReference type="NCBI Taxonomy" id="1516126"/>
    <lineage>
        <taxon>Bacteria</taxon>
        <taxon>Pseudomonadati</taxon>
        <taxon>Bacteroidota</taxon>
        <taxon>Bacteroidia</taxon>
        <taxon>Bacteroidales</taxon>
        <taxon>Dysgonomonadaceae</taxon>
        <taxon>Dysgonomonas</taxon>
    </lineage>
</organism>
<dbReference type="PANTHER" id="PTHR23019">
    <property type="entry name" value="NUCLEAR PORE MEMBRANE GLYCOPROTEIN GP210-RELATED"/>
    <property type="match status" value="1"/>
</dbReference>
<dbReference type="SUPFAM" id="SSF49373">
    <property type="entry name" value="Invasin/intimin cell-adhesion fragments"/>
    <property type="match status" value="4"/>
</dbReference>
<evidence type="ECO:0000256" key="1">
    <source>
        <dbReference type="SAM" id="SignalP"/>
    </source>
</evidence>
<dbReference type="RefSeq" id="WP_379997564.1">
    <property type="nucleotide sequence ID" value="NZ_JBHSGN010000083.1"/>
</dbReference>
<dbReference type="SMART" id="SM00635">
    <property type="entry name" value="BID_2"/>
    <property type="match status" value="4"/>
</dbReference>
<feature type="domain" description="BIG2" evidence="2">
    <location>
        <begin position="475"/>
        <end position="552"/>
    </location>
</feature>
<name>A0ABV9KZ83_9BACT</name>
<accession>A0ABV9KZ83</accession>